<feature type="chain" id="PRO_5040906291" evidence="1">
    <location>
        <begin position="20"/>
        <end position="288"/>
    </location>
</feature>
<evidence type="ECO:0000259" key="2">
    <source>
        <dbReference type="Pfam" id="PF12680"/>
    </source>
</evidence>
<dbReference type="InterPro" id="IPR009959">
    <property type="entry name" value="Cyclase_SnoaL-like"/>
</dbReference>
<organism evidence="3 4">
    <name type="scientific">Winogradskyella luteola</name>
    <dbReference type="NCBI Taxonomy" id="2828330"/>
    <lineage>
        <taxon>Bacteria</taxon>
        <taxon>Pseudomonadati</taxon>
        <taxon>Bacteroidota</taxon>
        <taxon>Flavobacteriia</taxon>
        <taxon>Flavobacteriales</taxon>
        <taxon>Flavobacteriaceae</taxon>
        <taxon>Winogradskyella</taxon>
    </lineage>
</organism>
<feature type="signal peptide" evidence="1">
    <location>
        <begin position="1"/>
        <end position="19"/>
    </location>
</feature>
<dbReference type="EMBL" id="JAGSPD010000009">
    <property type="protein sequence ID" value="MBV7269866.1"/>
    <property type="molecule type" value="Genomic_DNA"/>
</dbReference>
<dbReference type="RefSeq" id="WP_218546735.1">
    <property type="nucleotide sequence ID" value="NZ_JAGSPD010000009.1"/>
</dbReference>
<evidence type="ECO:0000256" key="1">
    <source>
        <dbReference type="SAM" id="SignalP"/>
    </source>
</evidence>
<comment type="caution">
    <text evidence="3">The sequence shown here is derived from an EMBL/GenBank/DDBJ whole genome shotgun (WGS) entry which is preliminary data.</text>
</comment>
<dbReference type="PANTHER" id="PTHR41252:SF1">
    <property type="entry name" value="BLR2505 PROTEIN"/>
    <property type="match status" value="1"/>
</dbReference>
<dbReference type="GO" id="GO:0030638">
    <property type="term" value="P:polyketide metabolic process"/>
    <property type="evidence" value="ECO:0007669"/>
    <property type="project" value="InterPro"/>
</dbReference>
<dbReference type="PANTHER" id="PTHR41252">
    <property type="entry name" value="BLR2505 PROTEIN"/>
    <property type="match status" value="1"/>
</dbReference>
<dbReference type="AlphaFoldDB" id="A0A9X1F9N5"/>
<protein>
    <submittedName>
        <fullName evidence="3">Ester cyclase</fullName>
    </submittedName>
</protein>
<keyword evidence="1" id="KW-0732">Signal</keyword>
<evidence type="ECO:0000313" key="3">
    <source>
        <dbReference type="EMBL" id="MBV7269866.1"/>
    </source>
</evidence>
<reference evidence="3" key="1">
    <citation type="submission" date="2021-04" db="EMBL/GenBank/DDBJ databases">
        <authorList>
            <person name="Pira H."/>
            <person name="Risdian C."/>
            <person name="Wink J."/>
        </authorList>
    </citation>
    <scope>NUCLEOTIDE SEQUENCE</scope>
    <source>
        <strain evidence="3">WHY3</strain>
    </source>
</reference>
<name>A0A9X1F9N5_9FLAO</name>
<dbReference type="InterPro" id="IPR037401">
    <property type="entry name" value="SnoaL-like"/>
</dbReference>
<sequence>MKKSILLITIAFLSLNIMAQKSNIDKDLKMYSVVWDNIVNKGDMSYFNTKYFDENITVLMQSENIVGIDALKAYYQNFITGFSDRKFTIVNSFGQGDQIVKHWRFKGKHIGDFFGMPATGNSVDVEGTTIVKMKNGKIAQEQDFFDSSVMMQQLGVMSNPDNVGIINSLYGLFSKGDVPSVLALFDENIVWNEAESNSLAKGNPYIGPQAVLDNIFAPIGGMYKSFSLSDIKLHEMSGNQVLATLYYMIDTKDGKHYKVQAAHHWSLKDGKITAFQQYADTKKLAETE</sequence>
<proteinExistence type="predicted"/>
<feature type="domain" description="SnoaL-like" evidence="2">
    <location>
        <begin position="169"/>
        <end position="274"/>
    </location>
</feature>
<accession>A0A9X1F9N5</accession>
<dbReference type="Pfam" id="PF12680">
    <property type="entry name" value="SnoaL_2"/>
    <property type="match status" value="1"/>
</dbReference>
<keyword evidence="4" id="KW-1185">Reference proteome</keyword>
<dbReference type="Pfam" id="PF07366">
    <property type="entry name" value="SnoaL"/>
    <property type="match status" value="1"/>
</dbReference>
<gene>
    <name evidence="3" type="ORF">KCG49_11775</name>
</gene>
<evidence type="ECO:0000313" key="4">
    <source>
        <dbReference type="Proteomes" id="UP001138894"/>
    </source>
</evidence>
<dbReference type="Proteomes" id="UP001138894">
    <property type="component" value="Unassembled WGS sequence"/>
</dbReference>